<dbReference type="RefSeq" id="WP_159751387.1">
    <property type="nucleotide sequence ID" value="NZ_WUQX01000001.1"/>
</dbReference>
<sequence length="58" mass="6826">MELDEALQAYLIQILNEKFYSTTDLEELIKINQLYQLLGHKTESWLSAIQPKDSKQKN</sequence>
<proteinExistence type="predicted"/>
<dbReference type="AlphaFoldDB" id="A0A7X3MH03"/>
<organism evidence="1 2">
    <name type="scientific">Sporofaciens musculi</name>
    <dbReference type="NCBI Taxonomy" id="2681861"/>
    <lineage>
        <taxon>Bacteria</taxon>
        <taxon>Bacillati</taxon>
        <taxon>Bacillota</taxon>
        <taxon>Clostridia</taxon>
        <taxon>Lachnospirales</taxon>
        <taxon>Lachnospiraceae</taxon>
        <taxon>Sporofaciens</taxon>
    </lineage>
</organism>
<protein>
    <submittedName>
        <fullName evidence="1">Uncharacterized protein</fullName>
    </submittedName>
</protein>
<dbReference type="EMBL" id="WUQX01000001">
    <property type="protein sequence ID" value="MXP76234.1"/>
    <property type="molecule type" value="Genomic_DNA"/>
</dbReference>
<gene>
    <name evidence="1" type="ORF">GN277_12770</name>
</gene>
<keyword evidence="2" id="KW-1185">Reference proteome</keyword>
<accession>A0A7X3MH03</accession>
<comment type="caution">
    <text evidence="1">The sequence shown here is derived from an EMBL/GenBank/DDBJ whole genome shotgun (WGS) entry which is preliminary data.</text>
</comment>
<evidence type="ECO:0000313" key="1">
    <source>
        <dbReference type="EMBL" id="MXP76234.1"/>
    </source>
</evidence>
<evidence type="ECO:0000313" key="2">
    <source>
        <dbReference type="Proteomes" id="UP000460412"/>
    </source>
</evidence>
<dbReference type="Proteomes" id="UP000460412">
    <property type="component" value="Unassembled WGS sequence"/>
</dbReference>
<name>A0A7X3MH03_9FIRM</name>
<reference evidence="1 2" key="1">
    <citation type="submission" date="2019-12" db="EMBL/GenBank/DDBJ databases">
        <title>Sporaefaciens musculi gen. nov., sp. nov., a novel bacterium isolated from the caecum of an obese mouse.</title>
        <authorList>
            <person name="Rasmussen T.S."/>
            <person name="Streidl T."/>
            <person name="Hitch T.C.A."/>
            <person name="Wortmann E."/>
            <person name="Deptula P."/>
            <person name="Hansen M."/>
            <person name="Nielsen D.S."/>
            <person name="Clavel T."/>
            <person name="Vogensen F.K."/>
        </authorList>
    </citation>
    <scope>NUCLEOTIDE SEQUENCE [LARGE SCALE GENOMIC DNA]</scope>
    <source>
        <strain evidence="1 2">WCA-9-b2</strain>
    </source>
</reference>